<feature type="signal peptide" evidence="1">
    <location>
        <begin position="1"/>
        <end position="24"/>
    </location>
</feature>
<feature type="non-terminal residue" evidence="2">
    <location>
        <position position="1048"/>
    </location>
</feature>
<dbReference type="InterPro" id="IPR008928">
    <property type="entry name" value="6-hairpin_glycosidase_sf"/>
</dbReference>
<comment type="caution">
    <text evidence="2">The sequence shown here is derived from an EMBL/GenBank/DDBJ whole genome shotgun (WGS) entry which is preliminary data.</text>
</comment>
<protein>
    <submittedName>
        <fullName evidence="2">Uncharacterized protein</fullName>
    </submittedName>
</protein>
<feature type="chain" id="PRO_5038634930" evidence="1">
    <location>
        <begin position="25"/>
        <end position="1048"/>
    </location>
</feature>
<reference evidence="2 3" key="1">
    <citation type="submission" date="2019-06" db="EMBL/GenBank/DDBJ databases">
        <title>Sequencing the genomes of 1000 actinobacteria strains.</title>
        <authorList>
            <person name="Klenk H.-P."/>
        </authorList>
    </citation>
    <scope>NUCLEOTIDE SEQUENCE [LARGE SCALE GENOMIC DNA]</scope>
    <source>
        <strain evidence="2 3">DSM 4813</strain>
    </source>
</reference>
<dbReference type="InterPro" id="IPR012341">
    <property type="entry name" value="6hp_glycosidase-like_sf"/>
</dbReference>
<sequence>MRRLIKLPAMLGAAALLTTGLAPAAFVPAAFSAPSAADTAQAMTTATLADSSAAQQRWLSVAESRTVLNPYYFSDAADGTSELSYTGGNNLPLATAFYAHDKALHVKETLTTYASGEAPPQDLINEGFDAQPSGWILGNAAANYAGGKVTVSNSGAQWGYLATPELALNPAVHSKLRIKIDATSPATVGKWGIKINPVGSGDDLSPALQPDTTSTGEFTYDLGKYFAEQGKTGIQNVRIRIWATTYETGQSTVSYTLDSFRLYRGATPEDGQLVVGANEFDSSSGWTTSDQNPPLALSTSGSKGTFSLPANSPRDYDFLLSGGTSLNLDRTPMLTVKVDSRTGGQWALKVSDQSSGASDKTIQADTEATGTFSYNLKDLTGWTGTKTVYLKIFQVGKGTSTTFDRYAYHSGGTSAAVATATSVDYTWDPAADYSTGHYGSGDIKVSDYFSAGHLDGTVRKIETSVAGNAIVAGVIERTGSSYDATTNVITIPGTWATRAIALPAGATVQFYASKQAFVAGSNPSASAPTGTGFWAATLPAGTSPTYVGIGWAVNTGKSDDHELADLPVWTNPYPGGAAAEAAKFATDSRDEGSAGIDHWAAHWDDYMGRVPEVQDYSIQRVATGGITAAQMEAFYYRAFLNLEMNVLPATPETGNDYLQVGTGKPSLWMSGTPGTRNVASWDSLLGMQQLAYTNPNASWDSFIGMMNAVQMSGPAPTDANGVAAKGALKGESLPSRKAQTAWILYSVTGDLTKLESVYDQLQANLIWSSHNMRWIYGSNNYTDERDSEFVASLIYDLKFGARIAELLGHSGDVTTFNNLISTLTDDYEDWFFPTPGGTAPTFQTVQKVFLDSSRTSSPWSDPTEGSDYRDHKNRWVKNGWSFYTTTALVAHDLEPEFKAKVMNRFMKDYKANSQLAGLGDFAVKAPDIQLITYGLLDAAAWGSGSNAGYSWPAVTRADLIDAATVLVNAFNRDMVKSGFFAEVYEQTDPGTDVSAPIKSRGVRPSLFGVSHYIDNVWIANGYRVDEGDPTFVRLSGATGGLKGLTYMG</sequence>
<proteinExistence type="predicted"/>
<organism evidence="2 3">
    <name type="scientific">Rarobacter faecitabidus</name>
    <dbReference type="NCBI Taxonomy" id="13243"/>
    <lineage>
        <taxon>Bacteria</taxon>
        <taxon>Bacillati</taxon>
        <taxon>Actinomycetota</taxon>
        <taxon>Actinomycetes</taxon>
        <taxon>Micrococcales</taxon>
        <taxon>Rarobacteraceae</taxon>
        <taxon>Rarobacter</taxon>
    </lineage>
</organism>
<evidence type="ECO:0000256" key="1">
    <source>
        <dbReference type="SAM" id="SignalP"/>
    </source>
</evidence>
<dbReference type="Proteomes" id="UP000315389">
    <property type="component" value="Unassembled WGS sequence"/>
</dbReference>
<dbReference type="GO" id="GO:0005975">
    <property type="term" value="P:carbohydrate metabolic process"/>
    <property type="evidence" value="ECO:0007669"/>
    <property type="project" value="InterPro"/>
</dbReference>
<keyword evidence="1" id="KW-0732">Signal</keyword>
<gene>
    <name evidence="2" type="ORF">FB461_2268</name>
</gene>
<dbReference type="EMBL" id="VFOS01000004">
    <property type="protein sequence ID" value="TQL57527.1"/>
    <property type="molecule type" value="Genomic_DNA"/>
</dbReference>
<dbReference type="SUPFAM" id="SSF48208">
    <property type="entry name" value="Six-hairpin glycosidases"/>
    <property type="match status" value="1"/>
</dbReference>
<accession>A0A542ZB03</accession>
<dbReference type="RefSeq" id="WP_211349911.1">
    <property type="nucleotide sequence ID" value="NZ_VFOS01000004.1"/>
</dbReference>
<name>A0A542ZB03_RARFA</name>
<dbReference type="AlphaFoldDB" id="A0A542ZB03"/>
<keyword evidence="3" id="KW-1185">Reference proteome</keyword>
<evidence type="ECO:0000313" key="2">
    <source>
        <dbReference type="EMBL" id="TQL57527.1"/>
    </source>
</evidence>
<dbReference type="Gene3D" id="1.50.10.10">
    <property type="match status" value="1"/>
</dbReference>
<evidence type="ECO:0000313" key="3">
    <source>
        <dbReference type="Proteomes" id="UP000315389"/>
    </source>
</evidence>